<accession>A0ABS9HLR5</accession>
<name>A0ABS9HLR5_9CORY</name>
<feature type="region of interest" description="Disordered" evidence="1">
    <location>
        <begin position="1"/>
        <end position="20"/>
    </location>
</feature>
<sequence length="89" mass="10077">MSSRSLSRRTRTPKKERSVTSRQIWELGEYGRGQACAINAEHPVLFHECDYRSILKFKLGDYGVNPVNTGCSVGQKKLTGTSRNGRFEK</sequence>
<organism evidence="2 3">
    <name type="scientific">Corynebacterium parakroppenstedtii</name>
    <dbReference type="NCBI Taxonomy" id="2828363"/>
    <lineage>
        <taxon>Bacteria</taxon>
        <taxon>Bacillati</taxon>
        <taxon>Actinomycetota</taxon>
        <taxon>Actinomycetes</taxon>
        <taxon>Mycobacteriales</taxon>
        <taxon>Corynebacteriaceae</taxon>
        <taxon>Corynebacterium</taxon>
    </lineage>
</organism>
<feature type="compositionally biased region" description="Basic residues" evidence="1">
    <location>
        <begin position="1"/>
        <end position="12"/>
    </location>
</feature>
<evidence type="ECO:0000313" key="2">
    <source>
        <dbReference type="EMBL" id="MCF6774286.1"/>
    </source>
</evidence>
<dbReference type="EMBL" id="JAKJKU010000003">
    <property type="protein sequence ID" value="MCF6774286.1"/>
    <property type="molecule type" value="Genomic_DNA"/>
</dbReference>
<gene>
    <name evidence="2" type="ORF">L3H44_07675</name>
</gene>
<proteinExistence type="predicted"/>
<dbReference type="Proteomes" id="UP001200604">
    <property type="component" value="Unassembled WGS sequence"/>
</dbReference>
<dbReference type="RefSeq" id="WP_146003240.1">
    <property type="nucleotide sequence ID" value="NZ_JAFFSY010000002.1"/>
</dbReference>
<protein>
    <submittedName>
        <fullName evidence="2">Uncharacterized protein</fullName>
    </submittedName>
</protein>
<reference evidence="2 3" key="1">
    <citation type="submission" date="2022-01" db="EMBL/GenBank/DDBJ databases">
        <title>Identification and Characterization of Corynebacterium sp.</title>
        <authorList>
            <person name="Luo Q."/>
            <person name="Qu P."/>
            <person name="Chen Q."/>
        </authorList>
    </citation>
    <scope>NUCLEOTIDE SEQUENCE [LARGE SCALE GENOMIC DNA]</scope>
    <source>
        <strain evidence="2 3">MC-12</strain>
    </source>
</reference>
<keyword evidence="3" id="KW-1185">Reference proteome</keyword>
<evidence type="ECO:0000256" key="1">
    <source>
        <dbReference type="SAM" id="MobiDB-lite"/>
    </source>
</evidence>
<comment type="caution">
    <text evidence="2">The sequence shown here is derived from an EMBL/GenBank/DDBJ whole genome shotgun (WGS) entry which is preliminary data.</text>
</comment>
<evidence type="ECO:0000313" key="3">
    <source>
        <dbReference type="Proteomes" id="UP001200604"/>
    </source>
</evidence>